<evidence type="ECO:0000256" key="11">
    <source>
        <dbReference type="RuleBase" id="RU004227"/>
    </source>
</evidence>
<feature type="domain" description="AAA+ ATPase" evidence="12">
    <location>
        <begin position="144"/>
        <end position="272"/>
    </location>
</feature>
<evidence type="ECO:0000256" key="8">
    <source>
        <dbReference type="HAMAP-Rule" id="MF_00377"/>
    </source>
</evidence>
<dbReference type="CDD" id="cd00009">
    <property type="entry name" value="AAA"/>
    <property type="match status" value="1"/>
</dbReference>
<feature type="binding site" evidence="8">
    <location>
        <position position="158"/>
    </location>
    <ligand>
        <name>ATP</name>
        <dbReference type="ChEBI" id="CHEBI:30616"/>
    </ligand>
</feature>
<comment type="similarity">
    <text evidence="1 8 11">Belongs to the DnaA family.</text>
</comment>
<sequence>METTKIWSQMTLELKTRLSSAALKTWFSEASFGRVWKENGEKKFEIFCKNNFCREQLEKRYGPLITATLEKIIGENIKTVFQVRPDGQTKKWSGPIFDSSFDAGQAVKPSGLNPTQTFVNFVVGSSNKLAFAAAQAVSETPGSSYNPLFLYGGTGVGKTHLLSAIGNKLKEKNSLIITYAACESFTNQFIDSLVKKTTKSFRDKYRKVDVLLIDDVQFLSGREGFQEEFFHTFNELHGAKKQVVLTSDKHPQEIGRLEERLVSRFLGGLTCDIAQPELELKTAILLSKAKKQGLEITEDVAVIIAKGCQNTRELEGALIKIASSAKFLGNGFDLESIHKTLGLQGDKTKKVGPKQIISAVCRYYQLKTSQIFTPDKKRVVSLPRQIIMYLMRKELGLSYVLIGDLLHKKDHTTIIHGVKKIKKQIETSPSFKEDVLHIKDLI</sequence>
<evidence type="ECO:0000313" key="14">
    <source>
        <dbReference type="EMBL" id="OGD86063.1"/>
    </source>
</evidence>
<dbReference type="GO" id="GO:0003688">
    <property type="term" value="F:DNA replication origin binding"/>
    <property type="evidence" value="ECO:0007669"/>
    <property type="project" value="UniProtKB-UniRule"/>
</dbReference>
<keyword evidence="6 8" id="KW-0446">Lipid-binding</keyword>
<evidence type="ECO:0000313" key="15">
    <source>
        <dbReference type="Proteomes" id="UP000176628"/>
    </source>
</evidence>
<keyword evidence="4 8" id="KW-0547">Nucleotide-binding</keyword>
<keyword evidence="7 8" id="KW-0238">DNA-binding</keyword>
<comment type="function">
    <text evidence="8 10">Plays an essential role in the initiation and regulation of chromosomal replication. ATP-DnaA binds to the origin of replication (oriC) to initiate formation of the DNA replication initiation complex once per cell cycle. Binds the DnaA box (a 9 base pair repeat at the origin) and separates the double-stranded (ds)DNA. Forms a right-handed helical filament on oriC DNA; dsDNA binds to the exterior of the filament while single-stranded (ss)DNA is stabiized in the filament's interior. The ATP-DnaA-oriC complex binds and stabilizes one strand of the AT-rich DNA unwinding element (DUE), permitting loading of DNA polymerase. After initiation quickly degrades to an ADP-DnaA complex that is not apt for DNA replication. Binds acidic phospholipids.</text>
</comment>
<dbReference type="NCBIfam" id="TIGR00362">
    <property type="entry name" value="DnaA"/>
    <property type="match status" value="1"/>
</dbReference>
<dbReference type="InterPro" id="IPR001957">
    <property type="entry name" value="Chromosome_initiator_DnaA"/>
</dbReference>
<proteinExistence type="inferred from homology"/>
<dbReference type="InterPro" id="IPR027417">
    <property type="entry name" value="P-loop_NTPase"/>
</dbReference>
<evidence type="ECO:0000256" key="6">
    <source>
        <dbReference type="ARBA" id="ARBA00023121"/>
    </source>
</evidence>
<comment type="caution">
    <text evidence="8">Lacks conserved residue(s) required for the propagation of feature annotation.</text>
</comment>
<dbReference type="GO" id="GO:0006270">
    <property type="term" value="P:DNA replication initiation"/>
    <property type="evidence" value="ECO:0007669"/>
    <property type="project" value="UniProtKB-UniRule"/>
</dbReference>
<evidence type="ECO:0000256" key="5">
    <source>
        <dbReference type="ARBA" id="ARBA00022840"/>
    </source>
</evidence>
<accession>A0A1F5G2F1</accession>
<dbReference type="SMART" id="SM00382">
    <property type="entry name" value="AAA"/>
    <property type="match status" value="1"/>
</dbReference>
<dbReference type="Gene3D" id="3.30.300.180">
    <property type="match status" value="1"/>
</dbReference>
<dbReference type="SMART" id="SM00760">
    <property type="entry name" value="Bac_DnaA_C"/>
    <property type="match status" value="1"/>
</dbReference>
<comment type="domain">
    <text evidence="8">Domain I is involved in oligomerization and binding regulators, domain II is flexibile and of varying length in different bacteria, domain III forms the AAA+ region, while domain IV binds dsDNA.</text>
</comment>
<dbReference type="Gene3D" id="3.40.50.300">
    <property type="entry name" value="P-loop containing nucleotide triphosphate hydrolases"/>
    <property type="match status" value="1"/>
</dbReference>
<dbReference type="PRINTS" id="PR00051">
    <property type="entry name" value="DNAA"/>
</dbReference>
<dbReference type="HAMAP" id="MF_00377">
    <property type="entry name" value="DnaA_bact"/>
    <property type="match status" value="1"/>
</dbReference>
<comment type="subcellular location">
    <subcellularLocation>
        <location evidence="8">Cytoplasm</location>
    </subcellularLocation>
</comment>
<dbReference type="InterPro" id="IPR003593">
    <property type="entry name" value="AAA+_ATPase"/>
</dbReference>
<dbReference type="InterPro" id="IPR010921">
    <property type="entry name" value="Trp_repressor/repl_initiator"/>
</dbReference>
<feature type="binding site" evidence="8">
    <location>
        <position position="157"/>
    </location>
    <ligand>
        <name>ATP</name>
        <dbReference type="ChEBI" id="CHEBI:30616"/>
    </ligand>
</feature>
<protein>
    <recommendedName>
        <fullName evidence="8 9">Chromosomal replication initiator protein DnaA</fullName>
    </recommendedName>
</protein>
<evidence type="ECO:0000256" key="10">
    <source>
        <dbReference type="RuleBase" id="RU000577"/>
    </source>
</evidence>
<keyword evidence="2 8" id="KW-0963">Cytoplasm</keyword>
<evidence type="ECO:0000256" key="1">
    <source>
        <dbReference type="ARBA" id="ARBA00006583"/>
    </source>
</evidence>
<dbReference type="Gene3D" id="1.10.1750.10">
    <property type="match status" value="1"/>
</dbReference>
<organism evidence="14 15">
    <name type="scientific">Candidatus Curtissbacteria bacterium RBG_16_39_7</name>
    <dbReference type="NCBI Taxonomy" id="1797707"/>
    <lineage>
        <taxon>Bacteria</taxon>
        <taxon>Candidatus Curtissiibacteriota</taxon>
    </lineage>
</organism>
<dbReference type="SUPFAM" id="SSF52540">
    <property type="entry name" value="P-loop containing nucleoside triphosphate hydrolases"/>
    <property type="match status" value="1"/>
</dbReference>
<dbReference type="InterPro" id="IPR013159">
    <property type="entry name" value="DnaA_C"/>
</dbReference>
<dbReference type="Gene3D" id="1.10.8.60">
    <property type="match status" value="1"/>
</dbReference>
<dbReference type="GO" id="GO:0005524">
    <property type="term" value="F:ATP binding"/>
    <property type="evidence" value="ECO:0007669"/>
    <property type="project" value="UniProtKB-UniRule"/>
</dbReference>
<dbReference type="GO" id="GO:0005886">
    <property type="term" value="C:plasma membrane"/>
    <property type="evidence" value="ECO:0007669"/>
    <property type="project" value="TreeGrafter"/>
</dbReference>
<evidence type="ECO:0000256" key="9">
    <source>
        <dbReference type="NCBIfam" id="TIGR00362"/>
    </source>
</evidence>
<evidence type="ECO:0000256" key="3">
    <source>
        <dbReference type="ARBA" id="ARBA00022705"/>
    </source>
</evidence>
<dbReference type="FunFam" id="3.40.50.300:FF:000668">
    <property type="entry name" value="Chromosomal replication initiator protein DnaA"/>
    <property type="match status" value="1"/>
</dbReference>
<dbReference type="AlphaFoldDB" id="A0A1F5G2F1"/>
<feature type="region of interest" description="Domain IV, binds dsDNA" evidence="8">
    <location>
        <begin position="326"/>
        <end position="442"/>
    </location>
</feature>
<keyword evidence="3 8" id="KW-0235">DNA replication</keyword>
<evidence type="ECO:0000256" key="7">
    <source>
        <dbReference type="ARBA" id="ARBA00023125"/>
    </source>
</evidence>
<evidence type="ECO:0000259" key="13">
    <source>
        <dbReference type="SMART" id="SM00760"/>
    </source>
</evidence>
<reference evidence="14 15" key="1">
    <citation type="journal article" date="2016" name="Nat. Commun.">
        <title>Thousands of microbial genomes shed light on interconnected biogeochemical processes in an aquifer system.</title>
        <authorList>
            <person name="Anantharaman K."/>
            <person name="Brown C.T."/>
            <person name="Hug L.A."/>
            <person name="Sharon I."/>
            <person name="Castelle C.J."/>
            <person name="Probst A.J."/>
            <person name="Thomas B.C."/>
            <person name="Singh A."/>
            <person name="Wilkins M.J."/>
            <person name="Karaoz U."/>
            <person name="Brodie E.L."/>
            <person name="Williams K.H."/>
            <person name="Hubbard S.S."/>
            <person name="Banfield J.F."/>
        </authorList>
    </citation>
    <scope>NUCLEOTIDE SEQUENCE [LARGE SCALE GENOMIC DNA]</scope>
</reference>
<dbReference type="Pfam" id="PF08299">
    <property type="entry name" value="Bac_DnaA_C"/>
    <property type="match status" value="1"/>
</dbReference>
<dbReference type="EMBL" id="MFAV01000035">
    <property type="protein sequence ID" value="OGD86063.1"/>
    <property type="molecule type" value="Genomic_DNA"/>
</dbReference>
<dbReference type="Pfam" id="PF00308">
    <property type="entry name" value="Bac_DnaA"/>
    <property type="match status" value="1"/>
</dbReference>
<comment type="caution">
    <text evidence="14">The sequence shown here is derived from an EMBL/GenBank/DDBJ whole genome shotgun (WGS) entry which is preliminary data.</text>
</comment>
<dbReference type="GO" id="GO:0006275">
    <property type="term" value="P:regulation of DNA replication"/>
    <property type="evidence" value="ECO:0007669"/>
    <property type="project" value="UniProtKB-UniRule"/>
</dbReference>
<feature type="binding site" evidence="8">
    <location>
        <position position="155"/>
    </location>
    <ligand>
        <name>ATP</name>
        <dbReference type="ChEBI" id="CHEBI:30616"/>
    </ligand>
</feature>
<dbReference type="InterPro" id="IPR020591">
    <property type="entry name" value="Chromosome_initiator_DnaA-like"/>
</dbReference>
<dbReference type="Proteomes" id="UP000176628">
    <property type="component" value="Unassembled WGS sequence"/>
</dbReference>
<feature type="region of interest" description="Domain I, interacts with DnaA modulators" evidence="8">
    <location>
        <begin position="1"/>
        <end position="85"/>
    </location>
</feature>
<evidence type="ECO:0000256" key="4">
    <source>
        <dbReference type="ARBA" id="ARBA00022741"/>
    </source>
</evidence>
<dbReference type="CDD" id="cd06571">
    <property type="entry name" value="Bac_DnaA_C"/>
    <property type="match status" value="1"/>
</dbReference>
<keyword evidence="5 8" id="KW-0067">ATP-binding</keyword>
<evidence type="ECO:0000259" key="12">
    <source>
        <dbReference type="SMART" id="SM00382"/>
    </source>
</evidence>
<dbReference type="GO" id="GO:0008289">
    <property type="term" value="F:lipid binding"/>
    <property type="evidence" value="ECO:0007669"/>
    <property type="project" value="UniProtKB-KW"/>
</dbReference>
<evidence type="ECO:0000256" key="2">
    <source>
        <dbReference type="ARBA" id="ARBA00022490"/>
    </source>
</evidence>
<feature type="domain" description="Chromosomal replication initiator DnaA C-terminal" evidence="13">
    <location>
        <begin position="352"/>
        <end position="421"/>
    </location>
</feature>
<dbReference type="InterPro" id="IPR013317">
    <property type="entry name" value="DnaA_dom"/>
</dbReference>
<dbReference type="PANTHER" id="PTHR30050:SF2">
    <property type="entry name" value="CHROMOSOMAL REPLICATION INITIATOR PROTEIN DNAA"/>
    <property type="match status" value="1"/>
</dbReference>
<feature type="binding site" evidence="8">
    <location>
        <position position="159"/>
    </location>
    <ligand>
        <name>ATP</name>
        <dbReference type="ChEBI" id="CHEBI:30616"/>
    </ligand>
</feature>
<name>A0A1F5G2F1_9BACT</name>
<comment type="subunit">
    <text evidence="8">Oligomerizes as a right-handed, spiral filament on DNA at oriC.</text>
</comment>
<dbReference type="InterPro" id="IPR038454">
    <property type="entry name" value="DnaA_N_sf"/>
</dbReference>
<dbReference type="GO" id="GO:0005737">
    <property type="term" value="C:cytoplasm"/>
    <property type="evidence" value="ECO:0007669"/>
    <property type="project" value="UniProtKB-SubCell"/>
</dbReference>
<dbReference type="PANTHER" id="PTHR30050">
    <property type="entry name" value="CHROMOSOMAL REPLICATION INITIATOR PROTEIN DNAA"/>
    <property type="match status" value="1"/>
</dbReference>
<dbReference type="SUPFAM" id="SSF48295">
    <property type="entry name" value="TrpR-like"/>
    <property type="match status" value="1"/>
</dbReference>
<gene>
    <name evidence="8" type="primary">dnaA</name>
    <name evidence="14" type="ORF">A2Z23_01310</name>
</gene>